<sequence>MRTSLVAVAAFGVATASATFVYPENVPLHRRQAPGTPQYDCHANCGGVIVDGRTEGYCDTADFTTKLDACLDCALVYDIWQYYGNSVSSAAEECGVDATPRAAATTDSAVSTSAPAVETSSAAAPATSTAAATEVAATTTAATSSVEETGSETSSAAPTVATFEGAGTKLVLTGLLAIVPFAAMAAGLA</sequence>
<keyword evidence="1" id="KW-0732">Signal</keyword>
<evidence type="ECO:0008006" key="4">
    <source>
        <dbReference type="Google" id="ProtNLM"/>
    </source>
</evidence>
<dbReference type="OrthoDB" id="4160690at2759"/>
<protein>
    <recommendedName>
        <fullName evidence="4">Extracellular membrane protein CFEM domain-containing protein</fullName>
    </recommendedName>
</protein>
<dbReference type="RefSeq" id="XP_007726478.1">
    <property type="nucleotide sequence ID" value="XM_007728288.1"/>
</dbReference>
<feature type="signal peptide" evidence="1">
    <location>
        <begin position="1"/>
        <end position="18"/>
    </location>
</feature>
<accession>W9XTB1</accession>
<evidence type="ECO:0000313" key="3">
    <source>
        <dbReference type="Proteomes" id="UP000019484"/>
    </source>
</evidence>
<comment type="caution">
    <text evidence="2">The sequence shown here is derived from an EMBL/GenBank/DDBJ whole genome shotgun (WGS) entry which is preliminary data.</text>
</comment>
<keyword evidence="3" id="KW-1185">Reference proteome</keyword>
<reference evidence="2 3" key="1">
    <citation type="submission" date="2013-03" db="EMBL/GenBank/DDBJ databases">
        <title>The Genome Sequence of Capronia coronata CBS 617.96.</title>
        <authorList>
            <consortium name="The Broad Institute Genomics Platform"/>
            <person name="Cuomo C."/>
            <person name="de Hoog S."/>
            <person name="Gorbushina A."/>
            <person name="Walker B."/>
            <person name="Young S.K."/>
            <person name="Zeng Q."/>
            <person name="Gargeya S."/>
            <person name="Fitzgerald M."/>
            <person name="Haas B."/>
            <person name="Abouelleil A."/>
            <person name="Allen A.W."/>
            <person name="Alvarado L."/>
            <person name="Arachchi H.M."/>
            <person name="Berlin A.M."/>
            <person name="Chapman S.B."/>
            <person name="Gainer-Dewar J."/>
            <person name="Goldberg J."/>
            <person name="Griggs A."/>
            <person name="Gujja S."/>
            <person name="Hansen M."/>
            <person name="Howarth C."/>
            <person name="Imamovic A."/>
            <person name="Ireland A."/>
            <person name="Larimer J."/>
            <person name="McCowan C."/>
            <person name="Murphy C."/>
            <person name="Pearson M."/>
            <person name="Poon T.W."/>
            <person name="Priest M."/>
            <person name="Roberts A."/>
            <person name="Saif S."/>
            <person name="Shea T."/>
            <person name="Sisk P."/>
            <person name="Sykes S."/>
            <person name="Wortman J."/>
            <person name="Nusbaum C."/>
            <person name="Birren B."/>
        </authorList>
    </citation>
    <scope>NUCLEOTIDE SEQUENCE [LARGE SCALE GENOMIC DNA]</scope>
    <source>
        <strain evidence="2 3">CBS 617.96</strain>
    </source>
</reference>
<dbReference type="AlphaFoldDB" id="W9XTB1"/>
<dbReference type="eggNOG" id="ENOG502STKG">
    <property type="taxonomic scope" value="Eukaryota"/>
</dbReference>
<evidence type="ECO:0000256" key="1">
    <source>
        <dbReference type="SAM" id="SignalP"/>
    </source>
</evidence>
<dbReference type="GeneID" id="19162277"/>
<feature type="chain" id="PRO_5004932233" description="Extracellular membrane protein CFEM domain-containing protein" evidence="1">
    <location>
        <begin position="19"/>
        <end position="189"/>
    </location>
</feature>
<dbReference type="HOGENOM" id="CLU_093550_1_1_1"/>
<name>W9XTB1_9EURO</name>
<evidence type="ECO:0000313" key="2">
    <source>
        <dbReference type="EMBL" id="EXJ83792.1"/>
    </source>
</evidence>
<dbReference type="EMBL" id="AMWN01000006">
    <property type="protein sequence ID" value="EXJ83792.1"/>
    <property type="molecule type" value="Genomic_DNA"/>
</dbReference>
<proteinExistence type="predicted"/>
<dbReference type="Proteomes" id="UP000019484">
    <property type="component" value="Unassembled WGS sequence"/>
</dbReference>
<dbReference type="STRING" id="1182541.W9XTB1"/>
<organism evidence="2 3">
    <name type="scientific">Capronia coronata CBS 617.96</name>
    <dbReference type="NCBI Taxonomy" id="1182541"/>
    <lineage>
        <taxon>Eukaryota</taxon>
        <taxon>Fungi</taxon>
        <taxon>Dikarya</taxon>
        <taxon>Ascomycota</taxon>
        <taxon>Pezizomycotina</taxon>
        <taxon>Eurotiomycetes</taxon>
        <taxon>Chaetothyriomycetidae</taxon>
        <taxon>Chaetothyriales</taxon>
        <taxon>Herpotrichiellaceae</taxon>
        <taxon>Capronia</taxon>
    </lineage>
</organism>
<gene>
    <name evidence="2" type="ORF">A1O1_07419</name>
</gene>